<dbReference type="AlphaFoldDB" id="A0A9P6IPU0"/>
<dbReference type="Proteomes" id="UP000738359">
    <property type="component" value="Unassembled WGS sequence"/>
</dbReference>
<accession>A0A9P6IPU0</accession>
<protein>
    <submittedName>
        <fullName evidence="2">Uncharacterized protein</fullName>
    </submittedName>
</protein>
<proteinExistence type="predicted"/>
<evidence type="ECO:0000313" key="3">
    <source>
        <dbReference type="Proteomes" id="UP000738359"/>
    </source>
</evidence>
<evidence type="ECO:0000313" key="2">
    <source>
        <dbReference type="EMBL" id="KAF9943515.1"/>
    </source>
</evidence>
<feature type="region of interest" description="Disordered" evidence="1">
    <location>
        <begin position="19"/>
        <end position="86"/>
    </location>
</feature>
<feature type="compositionally biased region" description="Low complexity" evidence="1">
    <location>
        <begin position="62"/>
        <end position="71"/>
    </location>
</feature>
<organism evidence="2 3">
    <name type="scientific">Mortierella alpina</name>
    <name type="common">Oleaginous fungus</name>
    <name type="synonym">Mortierella renispora</name>
    <dbReference type="NCBI Taxonomy" id="64518"/>
    <lineage>
        <taxon>Eukaryota</taxon>
        <taxon>Fungi</taxon>
        <taxon>Fungi incertae sedis</taxon>
        <taxon>Mucoromycota</taxon>
        <taxon>Mortierellomycotina</taxon>
        <taxon>Mortierellomycetes</taxon>
        <taxon>Mortierellales</taxon>
        <taxon>Mortierellaceae</taxon>
        <taxon>Mortierella</taxon>
    </lineage>
</organism>
<keyword evidence="3" id="KW-1185">Reference proteome</keyword>
<name>A0A9P6IPU0_MORAP</name>
<gene>
    <name evidence="2" type="ORF">BGZ70_005842</name>
</gene>
<feature type="compositionally biased region" description="Low complexity" evidence="1">
    <location>
        <begin position="19"/>
        <end position="49"/>
    </location>
</feature>
<dbReference type="EMBL" id="JAAAHY010003169">
    <property type="protein sequence ID" value="KAF9943515.1"/>
    <property type="molecule type" value="Genomic_DNA"/>
</dbReference>
<sequence>APGAPGAVPGAPLRAAAAALRGAPGTAPGAPGAYTSTEDDTTTTTTTTTGGLNRDHWGNLMSGSGSSTSDSSRAESPFYPPLYGFQ</sequence>
<comment type="caution">
    <text evidence="2">The sequence shown here is derived from an EMBL/GenBank/DDBJ whole genome shotgun (WGS) entry which is preliminary data.</text>
</comment>
<evidence type="ECO:0000256" key="1">
    <source>
        <dbReference type="SAM" id="MobiDB-lite"/>
    </source>
</evidence>
<reference evidence="2" key="1">
    <citation type="journal article" date="2020" name="Fungal Divers.">
        <title>Resolving the Mortierellaceae phylogeny through synthesis of multi-gene phylogenetics and phylogenomics.</title>
        <authorList>
            <person name="Vandepol N."/>
            <person name="Liber J."/>
            <person name="Desiro A."/>
            <person name="Na H."/>
            <person name="Kennedy M."/>
            <person name="Barry K."/>
            <person name="Grigoriev I.V."/>
            <person name="Miller A.N."/>
            <person name="O'Donnell K."/>
            <person name="Stajich J.E."/>
            <person name="Bonito G."/>
        </authorList>
    </citation>
    <scope>NUCLEOTIDE SEQUENCE</scope>
    <source>
        <strain evidence="2">CK1249</strain>
    </source>
</reference>
<feature type="non-terminal residue" evidence="2">
    <location>
        <position position="1"/>
    </location>
</feature>